<dbReference type="AlphaFoldDB" id="A0A650EM49"/>
<dbReference type="EMBL" id="MN577572">
    <property type="protein sequence ID" value="QGT50839.1"/>
    <property type="molecule type" value="Genomic_DNA"/>
</dbReference>
<feature type="transmembrane region" description="Helical" evidence="1">
    <location>
        <begin position="298"/>
        <end position="320"/>
    </location>
</feature>
<feature type="transmembrane region" description="Helical" evidence="1">
    <location>
        <begin position="37"/>
        <end position="58"/>
    </location>
</feature>
<name>A0A650EM49_9BACT</name>
<organism evidence="2">
    <name type="scientific">uncultured Elusimicrobia bacterium</name>
    <dbReference type="NCBI Taxonomy" id="699876"/>
    <lineage>
        <taxon>Bacteria</taxon>
        <taxon>Pseudomonadati</taxon>
        <taxon>Elusimicrobiota</taxon>
        <taxon>Elusimicrobia</taxon>
        <taxon>environmental samples</taxon>
    </lineage>
</organism>
<feature type="transmembrane region" description="Helical" evidence="1">
    <location>
        <begin position="64"/>
        <end position="85"/>
    </location>
</feature>
<evidence type="ECO:0000256" key="1">
    <source>
        <dbReference type="SAM" id="Phobius"/>
    </source>
</evidence>
<protein>
    <recommendedName>
        <fullName evidence="3">Cation transporter</fullName>
    </recommendedName>
</protein>
<evidence type="ECO:0000313" key="2">
    <source>
        <dbReference type="EMBL" id="QGT50839.1"/>
    </source>
</evidence>
<gene>
    <name evidence="2" type="ORF">Elusimicrob2101_1020</name>
</gene>
<keyword evidence="1" id="KW-1133">Transmembrane helix</keyword>
<evidence type="ECO:0008006" key="3">
    <source>
        <dbReference type="Google" id="ProtNLM"/>
    </source>
</evidence>
<reference evidence="2" key="1">
    <citation type="journal article" date="2020" name="J. ISSAAS">
        <title>Lactobacilli and other gastrointestinal microbiota of Peromyscus leucopus, reservoir host for agents of Lyme disease and other zoonoses in North America.</title>
        <authorList>
            <person name="Milovic A."/>
            <person name="Bassam K."/>
            <person name="Shao H."/>
            <person name="Chatzistamou I."/>
            <person name="Tufts D.M."/>
            <person name="Diuk-Wasser M."/>
            <person name="Barbour A.G."/>
        </authorList>
    </citation>
    <scope>NUCLEOTIDE SEQUENCE</scope>
    <source>
        <strain evidence="2">LL30</strain>
    </source>
</reference>
<dbReference type="InterPro" id="IPR012443">
    <property type="entry name" value="DUF1646"/>
</dbReference>
<feature type="transmembrane region" description="Helical" evidence="1">
    <location>
        <begin position="236"/>
        <end position="255"/>
    </location>
</feature>
<dbReference type="Pfam" id="PF07854">
    <property type="entry name" value="DUF1646"/>
    <property type="match status" value="1"/>
</dbReference>
<keyword evidence="1" id="KW-0812">Transmembrane</keyword>
<feature type="transmembrane region" description="Helical" evidence="1">
    <location>
        <begin position="142"/>
        <end position="163"/>
    </location>
</feature>
<sequence>METVIAAQTPLWMNILLGIIVVNLLVWPLASRWVESHLELFLLGVGAAAVTVSGGWSVDFLYETLNYPVNVAFIVLIVSVIFNNYSRYIFRVLFAFFKKLEPRYSFAVLIFLLGMTSSLVSVTVSALVLAEVLKVVNLERNATVRITVFACYAIGLGAVLTPLAEPLGLSINNALSGAPHYADFFFLLKHFFWWIAPAILLLSAAAGFSARNAGTTLQMHIREDKETYASMLRRTLHIYMFVAALNLISTGLRPLAQSTITHLGGKVLFLANAVSVIIDNATLAAIEIVPSISMNDLVYMVIGLAAFGSMLVQGNLPNIVAAEKLGIKSREWASIAVPTGLVLMGGYFIILSILL</sequence>
<feature type="transmembrane region" description="Helical" evidence="1">
    <location>
        <begin position="12"/>
        <end position="30"/>
    </location>
</feature>
<feature type="transmembrane region" description="Helical" evidence="1">
    <location>
        <begin position="106"/>
        <end position="130"/>
    </location>
</feature>
<proteinExistence type="predicted"/>
<feature type="transmembrane region" description="Helical" evidence="1">
    <location>
        <begin position="191"/>
        <end position="210"/>
    </location>
</feature>
<accession>A0A650EM49</accession>
<feature type="transmembrane region" description="Helical" evidence="1">
    <location>
        <begin position="332"/>
        <end position="354"/>
    </location>
</feature>
<keyword evidence="1" id="KW-0472">Membrane</keyword>